<comment type="caution">
    <text evidence="1">The sequence shown here is derived from an EMBL/GenBank/DDBJ whole genome shotgun (WGS) entry which is preliminary data.</text>
</comment>
<protein>
    <submittedName>
        <fullName evidence="1">Uncharacterized protein</fullName>
    </submittedName>
</protein>
<keyword evidence="2" id="KW-1185">Reference proteome</keyword>
<evidence type="ECO:0000313" key="1">
    <source>
        <dbReference type="EMBL" id="MBB4886287.1"/>
    </source>
</evidence>
<dbReference type="EMBL" id="JACHJG010000003">
    <property type="protein sequence ID" value="MBB4886287.1"/>
    <property type="molecule type" value="Genomic_DNA"/>
</dbReference>
<proteinExistence type="predicted"/>
<dbReference type="AlphaFoldDB" id="A0A7W7L9Y3"/>
<gene>
    <name evidence="1" type="ORF">FHS38_002316</name>
</gene>
<accession>A0A7W7L9Y3</accession>
<dbReference type="Proteomes" id="UP000556436">
    <property type="component" value="Unassembled WGS sequence"/>
</dbReference>
<sequence length="37" mass="4003">MYNAYGYRLDKCQEPNNDDLAVPRAVTGGGPLCNLSS</sequence>
<name>A0A7W7L9Y3_STRNE</name>
<organism evidence="1 2">
    <name type="scientific">Streptomyces netropsis</name>
    <name type="common">Streptoverticillium netropsis</name>
    <dbReference type="NCBI Taxonomy" id="55404"/>
    <lineage>
        <taxon>Bacteria</taxon>
        <taxon>Bacillati</taxon>
        <taxon>Actinomycetota</taxon>
        <taxon>Actinomycetes</taxon>
        <taxon>Kitasatosporales</taxon>
        <taxon>Streptomycetaceae</taxon>
        <taxon>Streptomyces</taxon>
    </lineage>
</organism>
<evidence type="ECO:0000313" key="2">
    <source>
        <dbReference type="Proteomes" id="UP000556436"/>
    </source>
</evidence>
<reference evidence="1 2" key="1">
    <citation type="submission" date="2020-08" db="EMBL/GenBank/DDBJ databases">
        <title>Genomic Encyclopedia of Type Strains, Phase III (KMG-III): the genomes of soil and plant-associated and newly described type strains.</title>
        <authorList>
            <person name="Whitman W."/>
        </authorList>
    </citation>
    <scope>NUCLEOTIDE SEQUENCE [LARGE SCALE GENOMIC DNA]</scope>
    <source>
        <strain evidence="1 2">CECT 3265</strain>
    </source>
</reference>